<dbReference type="Gene3D" id="3.40.50.720">
    <property type="entry name" value="NAD(P)-binding Rossmann-like Domain"/>
    <property type="match status" value="1"/>
</dbReference>
<dbReference type="PANTHER" id="PTHR43377">
    <property type="entry name" value="BILIVERDIN REDUCTASE A"/>
    <property type="match status" value="1"/>
</dbReference>
<keyword evidence="4" id="KW-1185">Reference proteome</keyword>
<feature type="domain" description="Gfo/Idh/MocA-like oxidoreductase C-terminal" evidence="2">
    <location>
        <begin position="140"/>
        <end position="344"/>
    </location>
</feature>
<dbReference type="Proteomes" id="UP001154860">
    <property type="component" value="Unassembled WGS sequence"/>
</dbReference>
<reference evidence="3 4" key="2">
    <citation type="journal article" date="2023" name="Plant Pathol.">
        <title>Dismantling and reorganizing Pseudomonas marginalis sensu#lato.</title>
        <authorList>
            <person name="Sawada H."/>
            <person name="Fujikawa T."/>
            <person name="Satou M."/>
        </authorList>
    </citation>
    <scope>NUCLEOTIDE SEQUENCE [LARGE SCALE GENOMIC DNA]</scope>
    <source>
        <strain evidence="3 4">MAFF 301381</strain>
    </source>
</reference>
<dbReference type="Gene3D" id="3.30.360.10">
    <property type="entry name" value="Dihydrodipicolinate Reductase, domain 2"/>
    <property type="match status" value="1"/>
</dbReference>
<evidence type="ECO:0000313" key="3">
    <source>
        <dbReference type="EMBL" id="MBN2975660.1"/>
    </source>
</evidence>
<dbReference type="SUPFAM" id="SSF51735">
    <property type="entry name" value="NAD(P)-binding Rossmann-fold domains"/>
    <property type="match status" value="1"/>
</dbReference>
<name>A0A9X0Y9Y1_9PSED</name>
<evidence type="ECO:0000259" key="2">
    <source>
        <dbReference type="Pfam" id="PF02894"/>
    </source>
</evidence>
<dbReference type="Pfam" id="PF01408">
    <property type="entry name" value="GFO_IDH_MocA"/>
    <property type="match status" value="1"/>
</dbReference>
<gene>
    <name evidence="3" type="ORF">JWR99_06560</name>
</gene>
<dbReference type="InterPro" id="IPR036291">
    <property type="entry name" value="NAD(P)-bd_dom_sf"/>
</dbReference>
<comment type="caution">
    <text evidence="3">The sequence shown here is derived from an EMBL/GenBank/DDBJ whole genome shotgun (WGS) entry which is preliminary data.</text>
</comment>
<dbReference type="EMBL" id="JAFHKJ010000026">
    <property type="protein sequence ID" value="MBN2975660.1"/>
    <property type="molecule type" value="Genomic_DNA"/>
</dbReference>
<protein>
    <submittedName>
        <fullName evidence="3">Gfo/Idh/MocA family oxidoreductase</fullName>
    </submittedName>
</protein>
<accession>A0A9X0Y9Y1</accession>
<proteinExistence type="predicted"/>
<evidence type="ECO:0000259" key="1">
    <source>
        <dbReference type="Pfam" id="PF01408"/>
    </source>
</evidence>
<dbReference type="InterPro" id="IPR000683">
    <property type="entry name" value="Gfo/Idh/MocA-like_OxRdtase_N"/>
</dbReference>
<reference evidence="3 4" key="1">
    <citation type="journal article" date="2021" name="Int. J. Syst. Evol. Microbiol.">
        <title>Pseudomonas lactucae sp. nov., a pathogen causing bacterial rot of lettuce in Japan.</title>
        <authorList>
            <person name="Sawada H."/>
            <person name="Fujikawa T."/>
            <person name="Satou M."/>
        </authorList>
    </citation>
    <scope>NUCLEOTIDE SEQUENCE [LARGE SCALE GENOMIC DNA]</scope>
    <source>
        <strain evidence="3 4">MAFF 301381</strain>
    </source>
</reference>
<dbReference type="SUPFAM" id="SSF55347">
    <property type="entry name" value="Glyceraldehyde-3-phosphate dehydrogenase-like, C-terminal domain"/>
    <property type="match status" value="1"/>
</dbReference>
<dbReference type="AlphaFoldDB" id="A0A9X0Y9Y1"/>
<evidence type="ECO:0000313" key="4">
    <source>
        <dbReference type="Proteomes" id="UP001154860"/>
    </source>
</evidence>
<dbReference type="RefSeq" id="WP_205491300.1">
    <property type="nucleotide sequence ID" value="NZ_JAFHKI010000138.1"/>
</dbReference>
<feature type="domain" description="Gfo/Idh/MocA-like oxidoreductase N-terminal" evidence="1">
    <location>
        <begin position="4"/>
        <end position="124"/>
    </location>
</feature>
<organism evidence="3 4">
    <name type="scientific">Pseudomonas lactucae</name>
    <dbReference type="NCBI Taxonomy" id="2813360"/>
    <lineage>
        <taxon>Bacteria</taxon>
        <taxon>Pseudomonadati</taxon>
        <taxon>Pseudomonadota</taxon>
        <taxon>Gammaproteobacteria</taxon>
        <taxon>Pseudomonadales</taxon>
        <taxon>Pseudomonadaceae</taxon>
        <taxon>Pseudomonas</taxon>
    </lineage>
</organism>
<sequence>MSAIKIALIGCGTVCDWHLEELAKLRDLFQVCWLCDNVPGKAEQLARKWQVARWTEDYQRVLDDPAIECVWVLTPPFNHAEVAIAALRADKHVFCEKPLAKDSRQCRDIVQIAEDSERVFLLGYPMRFSADAGNLRSVVQSGVLGRPVVFRDIWAVCKGSDSPAIHDAQLGGGVVFEHTHWLDFVTWMFGPAQKVYASTRKLKFGPATAHDTLVAVIDFASGDQALWSESWAATGMGWDPLCVGRAGIRPTFDVIGQQGVLQYPNAHGEKVLSLYQYDRPEQPVRSWTWQNDWGTNDDAFPNEHQHLYDCIRHGALPVCQARDGLRAVQLAEAILQSSRSGLPVFFESLP</sequence>
<dbReference type="GO" id="GO:0000166">
    <property type="term" value="F:nucleotide binding"/>
    <property type="evidence" value="ECO:0007669"/>
    <property type="project" value="InterPro"/>
</dbReference>
<dbReference type="Pfam" id="PF02894">
    <property type="entry name" value="GFO_IDH_MocA_C"/>
    <property type="match status" value="1"/>
</dbReference>
<dbReference type="PANTHER" id="PTHR43377:SF1">
    <property type="entry name" value="BILIVERDIN REDUCTASE A"/>
    <property type="match status" value="1"/>
</dbReference>
<dbReference type="InterPro" id="IPR004104">
    <property type="entry name" value="Gfo/Idh/MocA-like_OxRdtase_C"/>
</dbReference>
<dbReference type="InterPro" id="IPR051450">
    <property type="entry name" value="Gfo/Idh/MocA_Oxidoreductases"/>
</dbReference>